<evidence type="ECO:0000259" key="1">
    <source>
        <dbReference type="Pfam" id="PF13840"/>
    </source>
</evidence>
<dbReference type="Gene3D" id="3.30.2130.10">
    <property type="entry name" value="VC0802-like"/>
    <property type="match status" value="1"/>
</dbReference>
<evidence type="ECO:0000313" key="2">
    <source>
        <dbReference type="EMBL" id="MBC8536430.1"/>
    </source>
</evidence>
<dbReference type="PANTHER" id="PTHR31131:SF6">
    <property type="entry name" value="CASTOR ACT DOMAIN-CONTAINING PROTEIN"/>
    <property type="match status" value="1"/>
</dbReference>
<reference evidence="2" key="1">
    <citation type="submission" date="2020-08" db="EMBL/GenBank/DDBJ databases">
        <title>Genome public.</title>
        <authorList>
            <person name="Liu C."/>
            <person name="Sun Q."/>
        </authorList>
    </citation>
    <scope>NUCLEOTIDE SEQUENCE</scope>
    <source>
        <strain evidence="2">BX7</strain>
    </source>
</reference>
<dbReference type="Pfam" id="PF13840">
    <property type="entry name" value="ACT_7"/>
    <property type="match status" value="1"/>
</dbReference>
<feature type="domain" description="CASTOR ACT" evidence="1">
    <location>
        <begin position="54"/>
        <end position="114"/>
    </location>
</feature>
<name>A0A926DG50_9FIRM</name>
<dbReference type="SUPFAM" id="SSF55021">
    <property type="entry name" value="ACT-like"/>
    <property type="match status" value="2"/>
</dbReference>
<dbReference type="InterPro" id="IPR045865">
    <property type="entry name" value="ACT-like_dom_sf"/>
</dbReference>
<protein>
    <submittedName>
        <fullName evidence="2">ACT domain-containing protein</fullName>
    </submittedName>
</protein>
<dbReference type="InterPro" id="IPR016540">
    <property type="entry name" value="UCP008459"/>
</dbReference>
<sequence length="130" mass="14439">MVIEVLPWEFSVCKVEAVVSNLLNRPFVFTATTDMECSLVCRTQDVPPETVAREDGWRAMRIEGPLPFSMVGILAKISGELAREDISLFAVSTFDTDYILVRAENLNRAAVCLETLPEITVRRGKSESAS</sequence>
<dbReference type="PIRSF" id="PIRSF008459">
    <property type="entry name" value="UCP008459"/>
    <property type="match status" value="1"/>
</dbReference>
<dbReference type="Proteomes" id="UP000620366">
    <property type="component" value="Unassembled WGS sequence"/>
</dbReference>
<dbReference type="EMBL" id="JACRSP010000002">
    <property type="protein sequence ID" value="MBC8536430.1"/>
    <property type="molecule type" value="Genomic_DNA"/>
</dbReference>
<evidence type="ECO:0000313" key="3">
    <source>
        <dbReference type="Proteomes" id="UP000620366"/>
    </source>
</evidence>
<dbReference type="PANTHER" id="PTHR31131">
    <property type="entry name" value="CHROMOSOME 1, WHOLE GENOME SHOTGUN SEQUENCE"/>
    <property type="match status" value="1"/>
</dbReference>
<proteinExistence type="predicted"/>
<dbReference type="InterPro" id="IPR027795">
    <property type="entry name" value="CASTOR_ACT_dom"/>
</dbReference>
<keyword evidence="3" id="KW-1185">Reference proteome</keyword>
<dbReference type="RefSeq" id="WP_249300258.1">
    <property type="nucleotide sequence ID" value="NZ_JACRSP010000002.1"/>
</dbReference>
<organism evidence="2 3">
    <name type="scientific">Feifania hominis</name>
    <dbReference type="NCBI Taxonomy" id="2763660"/>
    <lineage>
        <taxon>Bacteria</taxon>
        <taxon>Bacillati</taxon>
        <taxon>Bacillota</taxon>
        <taxon>Clostridia</taxon>
        <taxon>Eubacteriales</taxon>
        <taxon>Feifaniaceae</taxon>
        <taxon>Feifania</taxon>
    </lineage>
</organism>
<gene>
    <name evidence="2" type="ORF">H8695_06960</name>
</gene>
<comment type="caution">
    <text evidence="2">The sequence shown here is derived from an EMBL/GenBank/DDBJ whole genome shotgun (WGS) entry which is preliminary data.</text>
</comment>
<dbReference type="AlphaFoldDB" id="A0A926DG50"/>
<dbReference type="InterPro" id="IPR051719">
    <property type="entry name" value="CASTOR_mTORC1"/>
</dbReference>
<accession>A0A926DG50</accession>